<dbReference type="Proteomes" id="UP000027265">
    <property type="component" value="Unassembled WGS sequence"/>
</dbReference>
<accession>A0A067PG85</accession>
<evidence type="ECO:0000313" key="3">
    <source>
        <dbReference type="Proteomes" id="UP000027265"/>
    </source>
</evidence>
<gene>
    <name evidence="2" type="ORF">JAAARDRAFT_643508</name>
</gene>
<sequence length="285" mass="32049">MVVALPIELVEQIVKFADQADLPTLSTANRIFRCLVEPVLYREIQLPTAPTIKALHAIVHHPQSTRHLSVRTFTIRMSKLTWTMDAPVLRSFYRLLADALSLMTRLDSLSIFDLPPDESWILDVCRAQPLYFATTIPPNKNLSSFLTRQRRMETLIIATRYAADWYQPSAVNFTLPTSSMPNLKTLCARGSIIRGLVPGRPVYHISLDFTLDNKDDGNGYEEMKQSLALSSGPMKTLGIQFRPGPRDLVVSPNLPMFVVSKAGAKLETVTCLDIHIPTFDYFDVS</sequence>
<evidence type="ECO:0000313" key="2">
    <source>
        <dbReference type="EMBL" id="KDQ49461.1"/>
    </source>
</evidence>
<keyword evidence="3" id="KW-1185">Reference proteome</keyword>
<organism evidence="2 3">
    <name type="scientific">Jaapia argillacea MUCL 33604</name>
    <dbReference type="NCBI Taxonomy" id="933084"/>
    <lineage>
        <taxon>Eukaryota</taxon>
        <taxon>Fungi</taxon>
        <taxon>Dikarya</taxon>
        <taxon>Basidiomycota</taxon>
        <taxon>Agaricomycotina</taxon>
        <taxon>Agaricomycetes</taxon>
        <taxon>Agaricomycetidae</taxon>
        <taxon>Jaapiales</taxon>
        <taxon>Jaapiaceae</taxon>
        <taxon>Jaapia</taxon>
    </lineage>
</organism>
<evidence type="ECO:0000259" key="1">
    <source>
        <dbReference type="PROSITE" id="PS50181"/>
    </source>
</evidence>
<dbReference type="PROSITE" id="PS50181">
    <property type="entry name" value="FBOX"/>
    <property type="match status" value="1"/>
</dbReference>
<proteinExistence type="predicted"/>
<dbReference type="EMBL" id="KL197783">
    <property type="protein sequence ID" value="KDQ49461.1"/>
    <property type="molecule type" value="Genomic_DNA"/>
</dbReference>
<dbReference type="OrthoDB" id="3239821at2759"/>
<protein>
    <recommendedName>
        <fullName evidence="1">F-box domain-containing protein</fullName>
    </recommendedName>
</protein>
<dbReference type="HOGENOM" id="CLU_976817_0_0_1"/>
<name>A0A067PG85_9AGAM</name>
<dbReference type="InterPro" id="IPR001810">
    <property type="entry name" value="F-box_dom"/>
</dbReference>
<dbReference type="AlphaFoldDB" id="A0A067PG85"/>
<feature type="domain" description="F-box" evidence="1">
    <location>
        <begin position="1"/>
        <end position="44"/>
    </location>
</feature>
<dbReference type="InParanoid" id="A0A067PG85"/>
<reference evidence="3" key="1">
    <citation type="journal article" date="2014" name="Proc. Natl. Acad. Sci. U.S.A.">
        <title>Extensive sampling of basidiomycete genomes demonstrates inadequacy of the white-rot/brown-rot paradigm for wood decay fungi.</title>
        <authorList>
            <person name="Riley R."/>
            <person name="Salamov A.A."/>
            <person name="Brown D.W."/>
            <person name="Nagy L.G."/>
            <person name="Floudas D."/>
            <person name="Held B.W."/>
            <person name="Levasseur A."/>
            <person name="Lombard V."/>
            <person name="Morin E."/>
            <person name="Otillar R."/>
            <person name="Lindquist E.A."/>
            <person name="Sun H."/>
            <person name="LaButti K.M."/>
            <person name="Schmutz J."/>
            <person name="Jabbour D."/>
            <person name="Luo H."/>
            <person name="Baker S.E."/>
            <person name="Pisabarro A.G."/>
            <person name="Walton J.D."/>
            <person name="Blanchette R.A."/>
            <person name="Henrissat B."/>
            <person name="Martin F."/>
            <person name="Cullen D."/>
            <person name="Hibbett D.S."/>
            <person name="Grigoriev I.V."/>
        </authorList>
    </citation>
    <scope>NUCLEOTIDE SEQUENCE [LARGE SCALE GENOMIC DNA]</scope>
    <source>
        <strain evidence="3">MUCL 33604</strain>
    </source>
</reference>